<sequence>MLQGFFRYRVFSLRVFQRVSEDLLGAGGGDVQKSPGGVRVQLLLVPTQSPHGPPPPASLGVSDHHHQLSLEGDDQHRTLVHHLPHGQLQ</sequence>
<feature type="compositionally biased region" description="Basic residues" evidence="1">
    <location>
        <begin position="78"/>
        <end position="89"/>
    </location>
</feature>
<feature type="region of interest" description="Disordered" evidence="1">
    <location>
        <begin position="46"/>
        <end position="89"/>
    </location>
</feature>
<evidence type="ECO:0000256" key="1">
    <source>
        <dbReference type="SAM" id="MobiDB-lite"/>
    </source>
</evidence>
<reference evidence="2 3" key="1">
    <citation type="submission" date="2020-03" db="EMBL/GenBank/DDBJ databases">
        <title>Dissostichus mawsoni Genome sequencing and assembly.</title>
        <authorList>
            <person name="Park H."/>
        </authorList>
    </citation>
    <scope>NUCLEOTIDE SEQUENCE [LARGE SCALE GENOMIC DNA]</scope>
    <source>
        <strain evidence="2">DM0001</strain>
        <tissue evidence="2">Muscle</tissue>
    </source>
</reference>
<evidence type="ECO:0000313" key="2">
    <source>
        <dbReference type="EMBL" id="KAF3834803.1"/>
    </source>
</evidence>
<proteinExistence type="predicted"/>
<comment type="caution">
    <text evidence="2">The sequence shown here is derived from an EMBL/GenBank/DDBJ whole genome shotgun (WGS) entry which is preliminary data.</text>
</comment>
<name>A0A7J5XD76_DISMA</name>
<accession>A0A7J5XD76</accession>
<evidence type="ECO:0000313" key="3">
    <source>
        <dbReference type="Proteomes" id="UP000518266"/>
    </source>
</evidence>
<dbReference type="EMBL" id="JAAKFY010000025">
    <property type="protein sequence ID" value="KAF3834803.1"/>
    <property type="molecule type" value="Genomic_DNA"/>
</dbReference>
<gene>
    <name evidence="2" type="ORF">F7725_027361</name>
</gene>
<protein>
    <submittedName>
        <fullName evidence="2">Uncharacterized protein</fullName>
    </submittedName>
</protein>
<feature type="compositionally biased region" description="Basic and acidic residues" evidence="1">
    <location>
        <begin position="62"/>
        <end position="77"/>
    </location>
</feature>
<organism evidence="2 3">
    <name type="scientific">Dissostichus mawsoni</name>
    <name type="common">Antarctic cod</name>
    <dbReference type="NCBI Taxonomy" id="36200"/>
    <lineage>
        <taxon>Eukaryota</taxon>
        <taxon>Metazoa</taxon>
        <taxon>Chordata</taxon>
        <taxon>Craniata</taxon>
        <taxon>Vertebrata</taxon>
        <taxon>Euteleostomi</taxon>
        <taxon>Actinopterygii</taxon>
        <taxon>Neopterygii</taxon>
        <taxon>Teleostei</taxon>
        <taxon>Neoteleostei</taxon>
        <taxon>Acanthomorphata</taxon>
        <taxon>Eupercaria</taxon>
        <taxon>Perciformes</taxon>
        <taxon>Notothenioidei</taxon>
        <taxon>Nototheniidae</taxon>
        <taxon>Dissostichus</taxon>
    </lineage>
</organism>
<dbReference type="Proteomes" id="UP000518266">
    <property type="component" value="Unassembled WGS sequence"/>
</dbReference>
<keyword evidence="3" id="KW-1185">Reference proteome</keyword>
<dbReference type="AlphaFoldDB" id="A0A7J5XD76"/>